<proteinExistence type="predicted"/>
<accession>A0A518DSW4</accession>
<evidence type="ECO:0000313" key="2">
    <source>
        <dbReference type="Proteomes" id="UP000317648"/>
    </source>
</evidence>
<protein>
    <submittedName>
        <fullName evidence="1">Uncharacterized protein</fullName>
    </submittedName>
</protein>
<dbReference type="KEGG" id="lcre:Pla8534_27370"/>
<gene>
    <name evidence="1" type="ORF">Pla8534_27370</name>
</gene>
<keyword evidence="2" id="KW-1185">Reference proteome</keyword>
<name>A0A518DSW4_9BACT</name>
<reference evidence="1 2" key="1">
    <citation type="submission" date="2019-02" db="EMBL/GenBank/DDBJ databases">
        <title>Deep-cultivation of Planctomycetes and their phenomic and genomic characterization uncovers novel biology.</title>
        <authorList>
            <person name="Wiegand S."/>
            <person name="Jogler M."/>
            <person name="Boedeker C."/>
            <person name="Pinto D."/>
            <person name="Vollmers J."/>
            <person name="Rivas-Marin E."/>
            <person name="Kohn T."/>
            <person name="Peeters S.H."/>
            <person name="Heuer A."/>
            <person name="Rast P."/>
            <person name="Oberbeckmann S."/>
            <person name="Bunk B."/>
            <person name="Jeske O."/>
            <person name="Meyerdierks A."/>
            <person name="Storesund J.E."/>
            <person name="Kallscheuer N."/>
            <person name="Luecker S."/>
            <person name="Lage O.M."/>
            <person name="Pohl T."/>
            <person name="Merkel B.J."/>
            <person name="Hornburger P."/>
            <person name="Mueller R.-W."/>
            <person name="Bruemmer F."/>
            <person name="Labrenz M."/>
            <person name="Spormann A.M."/>
            <person name="Op den Camp H."/>
            <person name="Overmann J."/>
            <person name="Amann R."/>
            <person name="Jetten M.S.M."/>
            <person name="Mascher T."/>
            <person name="Medema M.H."/>
            <person name="Devos D.P."/>
            <person name="Kaster A.-K."/>
            <person name="Ovreas L."/>
            <person name="Rohde M."/>
            <person name="Galperin M.Y."/>
            <person name="Jogler C."/>
        </authorList>
    </citation>
    <scope>NUCLEOTIDE SEQUENCE [LARGE SCALE GENOMIC DNA]</scope>
    <source>
        <strain evidence="1 2">Pla85_3_4</strain>
    </source>
</reference>
<sequence>MKLFTHSLLGIVAFSWWGCLGCQEPTLPPQTTAPPQVESPLESDIKVNRSDLIGFWKSGPDMSISLREDGGFASTEDLPSQGRWRLRKGCIIELRIRDTPNVSLSYHILRFEENQMELKVEDNTTLQLQRVMADKTSLGDE</sequence>
<dbReference type="RefSeq" id="WP_145053719.1">
    <property type="nucleotide sequence ID" value="NZ_CP036433.1"/>
</dbReference>
<organism evidence="1 2">
    <name type="scientific">Lignipirellula cremea</name>
    <dbReference type="NCBI Taxonomy" id="2528010"/>
    <lineage>
        <taxon>Bacteria</taxon>
        <taxon>Pseudomonadati</taxon>
        <taxon>Planctomycetota</taxon>
        <taxon>Planctomycetia</taxon>
        <taxon>Pirellulales</taxon>
        <taxon>Pirellulaceae</taxon>
        <taxon>Lignipirellula</taxon>
    </lineage>
</organism>
<dbReference type="Proteomes" id="UP000317648">
    <property type="component" value="Chromosome"/>
</dbReference>
<dbReference type="AlphaFoldDB" id="A0A518DSW4"/>
<dbReference type="EMBL" id="CP036433">
    <property type="protein sequence ID" value="QDU94929.1"/>
    <property type="molecule type" value="Genomic_DNA"/>
</dbReference>
<evidence type="ECO:0000313" key="1">
    <source>
        <dbReference type="EMBL" id="QDU94929.1"/>
    </source>
</evidence>